<evidence type="ECO:0000313" key="2">
    <source>
        <dbReference type="Proteomes" id="UP000249720"/>
    </source>
</evidence>
<dbReference type="Pfam" id="PF26622">
    <property type="entry name" value="DUF8199"/>
    <property type="match status" value="1"/>
</dbReference>
<comment type="caution">
    <text evidence="1">The sequence shown here is derived from an EMBL/GenBank/DDBJ whole genome shotgun (WGS) entry which is preliminary data.</text>
</comment>
<proteinExistence type="predicted"/>
<dbReference type="Proteomes" id="UP000249720">
    <property type="component" value="Unassembled WGS sequence"/>
</dbReference>
<dbReference type="AlphaFoldDB" id="A0A2W7S0U9"/>
<gene>
    <name evidence="1" type="ORF">LX80_00616</name>
</gene>
<accession>A0A2W7S0U9</accession>
<reference evidence="1 2" key="1">
    <citation type="submission" date="2018-06" db="EMBL/GenBank/DDBJ databases">
        <title>Genomic Encyclopedia of Archaeal and Bacterial Type Strains, Phase II (KMG-II): from individual species to whole genera.</title>
        <authorList>
            <person name="Goeker M."/>
        </authorList>
    </citation>
    <scope>NUCLEOTIDE SEQUENCE [LARGE SCALE GENOMIC DNA]</scope>
    <source>
        <strain evidence="1 2">DSM 23241</strain>
    </source>
</reference>
<organism evidence="1 2">
    <name type="scientific">Hydrotalea sandarakina</name>
    <dbReference type="NCBI Taxonomy" id="1004304"/>
    <lineage>
        <taxon>Bacteria</taxon>
        <taxon>Pseudomonadati</taxon>
        <taxon>Bacteroidota</taxon>
        <taxon>Chitinophagia</taxon>
        <taxon>Chitinophagales</taxon>
        <taxon>Chitinophagaceae</taxon>
        <taxon>Hydrotalea</taxon>
    </lineage>
</organism>
<dbReference type="NCBIfam" id="NF047658">
    <property type="entry name" value="HYC_CC_PP"/>
    <property type="match status" value="1"/>
</dbReference>
<evidence type="ECO:0000313" key="1">
    <source>
        <dbReference type="EMBL" id="PZX64420.1"/>
    </source>
</evidence>
<dbReference type="EMBL" id="QKZV01000002">
    <property type="protein sequence ID" value="PZX64420.1"/>
    <property type="molecule type" value="Genomic_DNA"/>
</dbReference>
<dbReference type="InterPro" id="IPR058060">
    <property type="entry name" value="HYC_CC_PP"/>
</dbReference>
<dbReference type="RefSeq" id="WP_111293601.1">
    <property type="nucleotide sequence ID" value="NZ_QKZV01000002.1"/>
</dbReference>
<sequence>MKKAITILLILLYGLSVQGATFHVHYCMGKWAGIDWVKKSNRQHCSSCGMLLEKSRKNNCCSDIQQTIKVSTDQSASNFFNYAHATIVGLVTILPTNFIVPDYTFLKDSLAPAVHAPPLNQALPLFVRNCTFRI</sequence>
<dbReference type="InterPro" id="IPR058512">
    <property type="entry name" value="DUF8199"/>
</dbReference>
<name>A0A2W7S0U9_9BACT</name>
<dbReference type="OrthoDB" id="676308at2"/>
<keyword evidence="2" id="KW-1185">Reference proteome</keyword>
<protein>
    <submittedName>
        <fullName evidence="1">Uncharacterized protein</fullName>
    </submittedName>
</protein>